<organism evidence="1 2">
    <name type="scientific">Adhaeribacter soli</name>
    <dbReference type="NCBI Taxonomy" id="2607655"/>
    <lineage>
        <taxon>Bacteria</taxon>
        <taxon>Pseudomonadati</taxon>
        <taxon>Bacteroidota</taxon>
        <taxon>Cytophagia</taxon>
        <taxon>Cytophagales</taxon>
        <taxon>Hymenobacteraceae</taxon>
        <taxon>Adhaeribacter</taxon>
    </lineage>
</organism>
<evidence type="ECO:0000313" key="2">
    <source>
        <dbReference type="Proteomes" id="UP000326570"/>
    </source>
</evidence>
<proteinExistence type="predicted"/>
<gene>
    <name evidence="1" type="ORF">F0P94_01755</name>
</gene>
<dbReference type="AlphaFoldDB" id="A0A5N1J6T1"/>
<dbReference type="RefSeq" id="WP_150901976.1">
    <property type="nucleotide sequence ID" value="NZ_VTWT01000001.1"/>
</dbReference>
<name>A0A5N1J6T1_9BACT</name>
<protein>
    <submittedName>
        <fullName evidence="1">Uncharacterized protein</fullName>
    </submittedName>
</protein>
<dbReference type="EMBL" id="VTWT01000001">
    <property type="protein sequence ID" value="KAA9345833.1"/>
    <property type="molecule type" value="Genomic_DNA"/>
</dbReference>
<reference evidence="1 2" key="1">
    <citation type="submission" date="2019-09" db="EMBL/GenBank/DDBJ databases">
        <title>Genome sequence of Adhaeribacter sp. M2.</title>
        <authorList>
            <person name="Srinivasan S."/>
        </authorList>
    </citation>
    <scope>NUCLEOTIDE SEQUENCE [LARGE SCALE GENOMIC DNA]</scope>
    <source>
        <strain evidence="1 2">M2</strain>
    </source>
</reference>
<keyword evidence="2" id="KW-1185">Reference proteome</keyword>
<sequence length="124" mass="14113">MKIPAVILLTIAILLQPLSKMFIVMDYQVNKNYIAQVLCENRSKPKSGCNGKCHLAKELKKADQTEEKHPIPLKDKLEVLHFCQPTSAFAFTILIFPEKEYPHYFSSGVSPPVFGIFHPPRFLV</sequence>
<dbReference type="Proteomes" id="UP000326570">
    <property type="component" value="Unassembled WGS sequence"/>
</dbReference>
<evidence type="ECO:0000313" key="1">
    <source>
        <dbReference type="EMBL" id="KAA9345833.1"/>
    </source>
</evidence>
<comment type="caution">
    <text evidence="1">The sequence shown here is derived from an EMBL/GenBank/DDBJ whole genome shotgun (WGS) entry which is preliminary data.</text>
</comment>
<accession>A0A5N1J6T1</accession>